<dbReference type="Proteomes" id="UP001418222">
    <property type="component" value="Unassembled WGS sequence"/>
</dbReference>
<evidence type="ECO:0000313" key="3">
    <source>
        <dbReference type="Proteomes" id="UP001418222"/>
    </source>
</evidence>
<feature type="region of interest" description="Disordered" evidence="1">
    <location>
        <begin position="1"/>
        <end position="29"/>
    </location>
</feature>
<organism evidence="2 3">
    <name type="scientific">Platanthera zijinensis</name>
    <dbReference type="NCBI Taxonomy" id="2320716"/>
    <lineage>
        <taxon>Eukaryota</taxon>
        <taxon>Viridiplantae</taxon>
        <taxon>Streptophyta</taxon>
        <taxon>Embryophyta</taxon>
        <taxon>Tracheophyta</taxon>
        <taxon>Spermatophyta</taxon>
        <taxon>Magnoliopsida</taxon>
        <taxon>Liliopsida</taxon>
        <taxon>Asparagales</taxon>
        <taxon>Orchidaceae</taxon>
        <taxon>Orchidoideae</taxon>
        <taxon>Orchideae</taxon>
        <taxon>Orchidinae</taxon>
        <taxon>Platanthera</taxon>
    </lineage>
</organism>
<feature type="region of interest" description="Disordered" evidence="1">
    <location>
        <begin position="115"/>
        <end position="160"/>
    </location>
</feature>
<proteinExistence type="predicted"/>
<dbReference type="EMBL" id="JBBWWQ010000006">
    <property type="protein sequence ID" value="KAK8944611.1"/>
    <property type="molecule type" value="Genomic_DNA"/>
</dbReference>
<feature type="compositionally biased region" description="Polar residues" evidence="1">
    <location>
        <begin position="1"/>
        <end position="13"/>
    </location>
</feature>
<dbReference type="AlphaFoldDB" id="A0AAP0BP07"/>
<comment type="caution">
    <text evidence="2">The sequence shown here is derived from an EMBL/GenBank/DDBJ whole genome shotgun (WGS) entry which is preliminary data.</text>
</comment>
<evidence type="ECO:0000313" key="2">
    <source>
        <dbReference type="EMBL" id="KAK8944611.1"/>
    </source>
</evidence>
<evidence type="ECO:0000256" key="1">
    <source>
        <dbReference type="SAM" id="MobiDB-lite"/>
    </source>
</evidence>
<sequence>MAALTQENDNTTLAEEGEVTSQRPPPEMDVSFPLARQSFIYSRTLDQIHNTVCEPGKNFASMNKDEFLTNLWTVEESGFISAVLTPFQPTRRPCPALRTGRALSPAFLRRFAGKPWKKSGRRSTLRSSSVDNAGSGPGKKEPGTRLRRRRRCGGGGGDRGRWRYRGGVGGRCRPVAEEEVVGAVEVAEEEMTEDEAAEDALLKLMTIL</sequence>
<keyword evidence="3" id="KW-1185">Reference proteome</keyword>
<reference evidence="2 3" key="1">
    <citation type="journal article" date="2022" name="Nat. Plants">
        <title>Genomes of leafy and leafless Platanthera orchids illuminate the evolution of mycoheterotrophy.</title>
        <authorList>
            <person name="Li M.H."/>
            <person name="Liu K.W."/>
            <person name="Li Z."/>
            <person name="Lu H.C."/>
            <person name="Ye Q.L."/>
            <person name="Zhang D."/>
            <person name="Wang J.Y."/>
            <person name="Li Y.F."/>
            <person name="Zhong Z.M."/>
            <person name="Liu X."/>
            <person name="Yu X."/>
            <person name="Liu D.K."/>
            <person name="Tu X.D."/>
            <person name="Liu B."/>
            <person name="Hao Y."/>
            <person name="Liao X.Y."/>
            <person name="Jiang Y.T."/>
            <person name="Sun W.H."/>
            <person name="Chen J."/>
            <person name="Chen Y.Q."/>
            <person name="Ai Y."/>
            <person name="Zhai J.W."/>
            <person name="Wu S.S."/>
            <person name="Zhou Z."/>
            <person name="Hsiao Y.Y."/>
            <person name="Wu W.L."/>
            <person name="Chen Y.Y."/>
            <person name="Lin Y.F."/>
            <person name="Hsu J.L."/>
            <person name="Li C.Y."/>
            <person name="Wang Z.W."/>
            <person name="Zhao X."/>
            <person name="Zhong W.Y."/>
            <person name="Ma X.K."/>
            <person name="Ma L."/>
            <person name="Huang J."/>
            <person name="Chen G.Z."/>
            <person name="Huang M.Z."/>
            <person name="Huang L."/>
            <person name="Peng D.H."/>
            <person name="Luo Y.B."/>
            <person name="Zou S.Q."/>
            <person name="Chen S.P."/>
            <person name="Lan S."/>
            <person name="Tsai W.C."/>
            <person name="Van de Peer Y."/>
            <person name="Liu Z.J."/>
        </authorList>
    </citation>
    <scope>NUCLEOTIDE SEQUENCE [LARGE SCALE GENOMIC DNA]</scope>
    <source>
        <strain evidence="2">Lor287</strain>
    </source>
</reference>
<gene>
    <name evidence="2" type="primary">ABI5</name>
    <name evidence="2" type="ORF">KSP39_PZI008063</name>
</gene>
<protein>
    <submittedName>
        <fullName evidence="2">Protein ABSCISIC ACID-INSENSITIVE 5</fullName>
    </submittedName>
</protein>
<accession>A0AAP0BP07</accession>
<feature type="compositionally biased region" description="Basic residues" evidence="1">
    <location>
        <begin position="115"/>
        <end position="124"/>
    </location>
</feature>
<name>A0AAP0BP07_9ASPA</name>